<dbReference type="EMBL" id="DS899714">
    <property type="protein sequence ID" value="EEC16122.1"/>
    <property type="molecule type" value="Genomic_DNA"/>
</dbReference>
<proteinExistence type="evidence at protein level"/>
<reference evidence="7 9" key="1">
    <citation type="submission" date="2008-03" db="EMBL/GenBank/DDBJ databases">
        <title>Annotation of Ixodes scapularis.</title>
        <authorList>
            <consortium name="Ixodes scapularis Genome Project Consortium"/>
            <person name="Caler E."/>
            <person name="Hannick L.I."/>
            <person name="Bidwell S."/>
            <person name="Joardar V."/>
            <person name="Thiagarajan M."/>
            <person name="Amedeo P."/>
            <person name="Galinsky K.J."/>
            <person name="Schobel S."/>
            <person name="Inman J."/>
            <person name="Hostetler J."/>
            <person name="Miller J."/>
            <person name="Hammond M."/>
            <person name="Megy K."/>
            <person name="Lawson D."/>
            <person name="Kodira C."/>
            <person name="Sutton G."/>
            <person name="Meyer J."/>
            <person name="Hill C.A."/>
            <person name="Birren B."/>
            <person name="Nene V."/>
            <person name="Collins F."/>
            <person name="Alarcon-Chaidez F."/>
            <person name="Wikel S."/>
            <person name="Strausberg R."/>
        </authorList>
    </citation>
    <scope>NUCLEOTIDE SEQUENCE [LARGE SCALE GENOMIC DNA]</scope>
    <source>
        <strain evidence="9">Wikel</strain>
        <strain evidence="7">Wikel colony</strain>
    </source>
</reference>
<dbReference type="EMBL" id="ABJB010236313">
    <property type="status" value="NOT_ANNOTATED_CDS"/>
    <property type="molecule type" value="Genomic_DNA"/>
</dbReference>
<dbReference type="FunFam" id="1.10.1900.20:FF:000001">
    <property type="entry name" value="50S ribosomal protein L20"/>
    <property type="match status" value="1"/>
</dbReference>
<dbReference type="InParanoid" id="B7QBA0"/>
<evidence type="ECO:0000256" key="4">
    <source>
        <dbReference type="ARBA" id="ARBA00072767"/>
    </source>
</evidence>
<dbReference type="PANTHER" id="PTHR10986">
    <property type="entry name" value="39S RIBOSOMAL PROTEIN L20"/>
    <property type="match status" value="1"/>
</dbReference>
<dbReference type="AlphaFoldDB" id="B7QBA0"/>
<dbReference type="InterPro" id="IPR005813">
    <property type="entry name" value="Ribosomal_bL20"/>
</dbReference>
<dbReference type="OrthoDB" id="10251781at2759"/>
<dbReference type="Gene3D" id="6.10.160.10">
    <property type="match status" value="1"/>
</dbReference>
<keyword evidence="10" id="KW-1267">Proteomics identification</keyword>
<comment type="similarity">
    <text evidence="1 6">Belongs to the bacterial ribosomal protein bL20 family.</text>
</comment>
<dbReference type="HOGENOM" id="CLU_123265_1_1_1"/>
<keyword evidence="9" id="KW-1185">Reference proteome</keyword>
<accession>B7QBA0</accession>
<organism>
    <name type="scientific">Ixodes scapularis</name>
    <name type="common">Black-legged tick</name>
    <name type="synonym">Deer tick</name>
    <dbReference type="NCBI Taxonomy" id="6945"/>
    <lineage>
        <taxon>Eukaryota</taxon>
        <taxon>Metazoa</taxon>
        <taxon>Ecdysozoa</taxon>
        <taxon>Arthropoda</taxon>
        <taxon>Chelicerata</taxon>
        <taxon>Arachnida</taxon>
        <taxon>Acari</taxon>
        <taxon>Parasitiformes</taxon>
        <taxon>Ixodida</taxon>
        <taxon>Ixodoidea</taxon>
        <taxon>Ixodidae</taxon>
        <taxon>Ixodinae</taxon>
        <taxon>Ixodes</taxon>
    </lineage>
</organism>
<dbReference type="GO" id="GO:0019843">
    <property type="term" value="F:rRNA binding"/>
    <property type="evidence" value="ECO:0007669"/>
    <property type="project" value="InterPro"/>
</dbReference>
<dbReference type="PaxDb" id="6945-B7QBA0"/>
<keyword evidence="2 6" id="KW-0689">Ribosomal protein</keyword>
<dbReference type="Gene3D" id="1.10.1900.20">
    <property type="entry name" value="Ribosomal protein L20"/>
    <property type="match status" value="1"/>
</dbReference>
<dbReference type="EMBL" id="ABJB010432168">
    <property type="status" value="NOT_ANNOTATED_CDS"/>
    <property type="molecule type" value="Genomic_DNA"/>
</dbReference>
<dbReference type="GO" id="GO:0003735">
    <property type="term" value="F:structural constituent of ribosome"/>
    <property type="evidence" value="ECO:0000318"/>
    <property type="project" value="GO_Central"/>
</dbReference>
<evidence type="ECO:0000256" key="5">
    <source>
        <dbReference type="ARBA" id="ARBA00076245"/>
    </source>
</evidence>
<dbReference type="NCBIfam" id="TIGR01032">
    <property type="entry name" value="rplT_bact"/>
    <property type="match status" value="1"/>
</dbReference>
<dbReference type="GO" id="GO:0005761">
    <property type="term" value="C:mitochondrial ribosome"/>
    <property type="evidence" value="ECO:0000318"/>
    <property type="project" value="GO_Central"/>
</dbReference>
<dbReference type="SUPFAM" id="SSF74731">
    <property type="entry name" value="Ribosomal protein L20"/>
    <property type="match status" value="1"/>
</dbReference>
<name>B7QBA0_IXOSC</name>
<dbReference type="VEuPathDB" id="VectorBase:ISCW012003"/>
<evidence type="ECO:0000313" key="9">
    <source>
        <dbReference type="Proteomes" id="UP000001555"/>
    </source>
</evidence>
<dbReference type="InterPro" id="IPR035566">
    <property type="entry name" value="Ribosomal_protein_bL20_C"/>
</dbReference>
<dbReference type="GO" id="GO:0006412">
    <property type="term" value="P:translation"/>
    <property type="evidence" value="ECO:0007669"/>
    <property type="project" value="InterPro"/>
</dbReference>
<evidence type="ECO:0000256" key="1">
    <source>
        <dbReference type="ARBA" id="ARBA00007698"/>
    </source>
</evidence>
<evidence type="ECO:0007829" key="10">
    <source>
        <dbReference type="PeptideAtlas" id="B7QBA0"/>
    </source>
</evidence>
<keyword evidence="3 6" id="KW-0687">Ribonucleoprotein</keyword>
<dbReference type="FunCoup" id="B7QBA0">
    <property type="interactions" value="397"/>
</dbReference>
<dbReference type="VEuPathDB" id="VectorBase:ISCP_002262"/>
<evidence type="ECO:0000256" key="6">
    <source>
        <dbReference type="RuleBase" id="RU000561"/>
    </source>
</evidence>
<dbReference type="GO" id="GO:1990904">
    <property type="term" value="C:ribonucleoprotein complex"/>
    <property type="evidence" value="ECO:0007669"/>
    <property type="project" value="UniProtKB-KW"/>
</dbReference>
<dbReference type="PRINTS" id="PR00062">
    <property type="entry name" value="RIBOSOMALL20"/>
</dbReference>
<dbReference type="Proteomes" id="UP000001555">
    <property type="component" value="Unassembled WGS sequence"/>
</dbReference>
<reference evidence="8" key="2">
    <citation type="submission" date="2020-05" db="UniProtKB">
        <authorList>
            <consortium name="EnsemblMetazoa"/>
        </authorList>
    </citation>
    <scope>IDENTIFICATION</scope>
    <source>
        <strain evidence="8">wikel</strain>
    </source>
</reference>
<dbReference type="VEuPathDB" id="VectorBase:ISCI012003"/>
<dbReference type="Pfam" id="PF00453">
    <property type="entry name" value="Ribosomal_L20"/>
    <property type="match status" value="1"/>
</dbReference>
<dbReference type="EMBL" id="ABJB010802395">
    <property type="status" value="NOT_ANNOTATED_CDS"/>
    <property type="molecule type" value="Genomic_DNA"/>
</dbReference>
<evidence type="ECO:0000313" key="7">
    <source>
        <dbReference type="EMBL" id="EEC16122.1"/>
    </source>
</evidence>
<gene>
    <name evidence="7" type="ORF">IscW_ISCW012003</name>
</gene>
<evidence type="ECO:0000256" key="2">
    <source>
        <dbReference type="ARBA" id="ARBA00022980"/>
    </source>
</evidence>
<evidence type="ECO:0000256" key="3">
    <source>
        <dbReference type="ARBA" id="ARBA00023274"/>
    </source>
</evidence>
<dbReference type="STRING" id="6945.B7QBA0"/>
<dbReference type="EnsemblMetazoa" id="ISCW012003-RA">
    <property type="protein sequence ID" value="ISCW012003-PA"/>
    <property type="gene ID" value="ISCW012003"/>
</dbReference>
<evidence type="ECO:0000313" key="8">
    <source>
        <dbReference type="EnsemblMetazoa" id="ISCW012003-PA"/>
    </source>
</evidence>
<sequence length="149" mass="17122">MVFLTAINFVRVKSGGNRFWKRKRIFQLAANFYGRRRNCFTIAIRSVEKALTHVAEGRQVKKTEMGRLWKTRTEAAAQELGFNYANLRHNLTKCSIALDRRILSDLAYSEPRTFKSLVNIARAKRHLEPPNEKAALEAPPEGVFTRGML</sequence>
<protein>
    <recommendedName>
        <fullName evidence="4">Large ribosomal subunit protein bL20m</fullName>
    </recommendedName>
    <alternativeName>
        <fullName evidence="5">39S ribosomal protein L20, mitochondrial</fullName>
    </alternativeName>
</protein>